<evidence type="ECO:0000313" key="1">
    <source>
        <dbReference type="EMBL" id="CAE0322649.1"/>
    </source>
</evidence>
<name>A0A7S3IH68_9SPIT</name>
<protein>
    <submittedName>
        <fullName evidence="1">Uncharacterized protein</fullName>
    </submittedName>
</protein>
<organism evidence="1">
    <name type="scientific">Strombidium inclinatum</name>
    <dbReference type="NCBI Taxonomy" id="197538"/>
    <lineage>
        <taxon>Eukaryota</taxon>
        <taxon>Sar</taxon>
        <taxon>Alveolata</taxon>
        <taxon>Ciliophora</taxon>
        <taxon>Intramacronucleata</taxon>
        <taxon>Spirotrichea</taxon>
        <taxon>Oligotrichia</taxon>
        <taxon>Strombidiidae</taxon>
        <taxon>Strombidium</taxon>
    </lineage>
</organism>
<accession>A0A7S3IH68</accession>
<gene>
    <name evidence="1" type="ORF">SINC0208_LOCUS3233</name>
</gene>
<dbReference type="AlphaFoldDB" id="A0A7S3IH68"/>
<reference evidence="1" key="1">
    <citation type="submission" date="2021-01" db="EMBL/GenBank/DDBJ databases">
        <authorList>
            <person name="Corre E."/>
            <person name="Pelletier E."/>
            <person name="Niang G."/>
            <person name="Scheremetjew M."/>
            <person name="Finn R."/>
            <person name="Kale V."/>
            <person name="Holt S."/>
            <person name="Cochrane G."/>
            <person name="Meng A."/>
            <person name="Brown T."/>
            <person name="Cohen L."/>
        </authorList>
    </citation>
    <scope>NUCLEOTIDE SEQUENCE</scope>
    <source>
        <strain evidence="1">S3</strain>
    </source>
</reference>
<proteinExistence type="predicted"/>
<dbReference type="EMBL" id="HBIH01007864">
    <property type="protein sequence ID" value="CAE0322649.1"/>
    <property type="molecule type" value="Transcribed_RNA"/>
</dbReference>
<sequence>MAHEVKKGKDPRAADECSMVSSCFDINTSAHKSLNFILVGATQDIRVDVVREPLSVVLVVLYGQAEVLVGEEPYKVLELLSLVFISWIFHHLQKELLEFVPD</sequence>